<evidence type="ECO:0000313" key="4">
    <source>
        <dbReference type="Proteomes" id="UP001257627"/>
    </source>
</evidence>
<dbReference type="InterPro" id="IPR027417">
    <property type="entry name" value="P-loop_NTPase"/>
</dbReference>
<comment type="caution">
    <text evidence="3">The sequence shown here is derived from an EMBL/GenBank/DDBJ whole genome shotgun (WGS) entry which is preliminary data.</text>
</comment>
<accession>A0ABU3US79</accession>
<feature type="domain" description="AAA+ ATPase" evidence="2">
    <location>
        <begin position="76"/>
        <end position="241"/>
    </location>
</feature>
<organism evidence="3 4">
    <name type="scientific">Streptomyces mirabilis</name>
    <dbReference type="NCBI Taxonomy" id="68239"/>
    <lineage>
        <taxon>Bacteria</taxon>
        <taxon>Bacillati</taxon>
        <taxon>Actinomycetota</taxon>
        <taxon>Actinomycetes</taxon>
        <taxon>Kitasatosporales</taxon>
        <taxon>Streptomycetaceae</taxon>
        <taxon>Streptomyces</taxon>
    </lineage>
</organism>
<dbReference type="Gene3D" id="3.40.50.300">
    <property type="entry name" value="P-loop containing nucleotide triphosphate hydrolases"/>
    <property type="match status" value="1"/>
</dbReference>
<dbReference type="CDD" id="cd00009">
    <property type="entry name" value="AAA"/>
    <property type="match status" value="1"/>
</dbReference>
<gene>
    <name evidence="3" type="ORF">PU648_30890</name>
</gene>
<dbReference type="EMBL" id="JARAKF010000001">
    <property type="protein sequence ID" value="MDU8996683.1"/>
    <property type="molecule type" value="Genomic_DNA"/>
</dbReference>
<keyword evidence="4" id="KW-1185">Reference proteome</keyword>
<dbReference type="RefSeq" id="WP_143608363.1">
    <property type="nucleotide sequence ID" value="NZ_CP107955.1"/>
</dbReference>
<reference evidence="3 4" key="1">
    <citation type="submission" date="2023-02" db="EMBL/GenBank/DDBJ databases">
        <authorList>
            <person name="Maleckis M."/>
        </authorList>
    </citation>
    <scope>NUCLEOTIDE SEQUENCE [LARGE SCALE GENOMIC DNA]</scope>
    <source>
        <strain evidence="3 4">P8-A2</strain>
    </source>
</reference>
<dbReference type="SUPFAM" id="SSF52540">
    <property type="entry name" value="P-loop containing nucleoside triphosphate hydrolases"/>
    <property type="match status" value="1"/>
</dbReference>
<sequence>MPPNSQSWGLYRGTGLPGATQEEWPQAPAWRSFGGGPELPPPPVEDPCAPAVLGTIRQPLPAPPDEVARVNVALHLRRPLLVTGEPGTGKSSLAYRISGELGLGPVLRWQITSLSTLREGLYDGPHDGTYDGTHDATYDGTHEGRDEGGHDGGIRLGPLGTAFLPYRRPRVLLIDRLDRAEISLPEDLCTVLTAGGFALPGGAVRCRAFPVVVITTTGERDLPSDLVRRCVTLRTQRPGPDLLRAIAANRFPAEPGRPGPAPDAVDAFVERATATEGPVLERFLDALRLAADGVLQAVAEGGNWQEAVDTLWQWTAPEEP</sequence>
<feature type="region of interest" description="Disordered" evidence="1">
    <location>
        <begin position="1"/>
        <end position="29"/>
    </location>
</feature>
<proteinExistence type="predicted"/>
<dbReference type="InterPro" id="IPR003593">
    <property type="entry name" value="AAA+_ATPase"/>
</dbReference>
<dbReference type="SMART" id="SM00382">
    <property type="entry name" value="AAA"/>
    <property type="match status" value="1"/>
</dbReference>
<protein>
    <submittedName>
        <fullName evidence="3">MoxR family ATPase</fullName>
    </submittedName>
</protein>
<evidence type="ECO:0000259" key="2">
    <source>
        <dbReference type="SMART" id="SM00382"/>
    </source>
</evidence>
<evidence type="ECO:0000313" key="3">
    <source>
        <dbReference type="EMBL" id="MDU8996683.1"/>
    </source>
</evidence>
<dbReference type="Proteomes" id="UP001257627">
    <property type="component" value="Unassembled WGS sequence"/>
</dbReference>
<evidence type="ECO:0000256" key="1">
    <source>
        <dbReference type="SAM" id="MobiDB-lite"/>
    </source>
</evidence>
<name>A0ABU3US79_9ACTN</name>